<dbReference type="Proteomes" id="UP001454036">
    <property type="component" value="Unassembled WGS sequence"/>
</dbReference>
<dbReference type="EMBL" id="BAABME010007264">
    <property type="protein sequence ID" value="GAA0170478.1"/>
    <property type="molecule type" value="Genomic_DNA"/>
</dbReference>
<evidence type="ECO:0000313" key="3">
    <source>
        <dbReference type="Proteomes" id="UP001454036"/>
    </source>
</evidence>
<feature type="region of interest" description="Disordered" evidence="1">
    <location>
        <begin position="60"/>
        <end position="83"/>
    </location>
</feature>
<proteinExistence type="predicted"/>
<protein>
    <submittedName>
        <fullName evidence="2">Uncharacterized protein</fullName>
    </submittedName>
</protein>
<organism evidence="2 3">
    <name type="scientific">Lithospermum erythrorhizon</name>
    <name type="common">Purple gromwell</name>
    <name type="synonym">Lithospermum officinale var. erythrorhizon</name>
    <dbReference type="NCBI Taxonomy" id="34254"/>
    <lineage>
        <taxon>Eukaryota</taxon>
        <taxon>Viridiplantae</taxon>
        <taxon>Streptophyta</taxon>
        <taxon>Embryophyta</taxon>
        <taxon>Tracheophyta</taxon>
        <taxon>Spermatophyta</taxon>
        <taxon>Magnoliopsida</taxon>
        <taxon>eudicotyledons</taxon>
        <taxon>Gunneridae</taxon>
        <taxon>Pentapetalae</taxon>
        <taxon>asterids</taxon>
        <taxon>lamiids</taxon>
        <taxon>Boraginales</taxon>
        <taxon>Boraginaceae</taxon>
        <taxon>Boraginoideae</taxon>
        <taxon>Lithospermeae</taxon>
        <taxon>Lithospermum</taxon>
    </lineage>
</organism>
<feature type="compositionally biased region" description="Polar residues" evidence="1">
    <location>
        <begin position="73"/>
        <end position="83"/>
    </location>
</feature>
<sequence>MAEEVQRVGVGGRKKIRAGMYLDEGEIEHDVNASYRESENEARDGLDDGGADEDVVRTWANDNSNAEDDYRITTPSQVATVEP</sequence>
<evidence type="ECO:0000313" key="2">
    <source>
        <dbReference type="EMBL" id="GAA0170478.1"/>
    </source>
</evidence>
<accession>A0AAV3R6G0</accession>
<reference evidence="2 3" key="1">
    <citation type="submission" date="2024-01" db="EMBL/GenBank/DDBJ databases">
        <title>The complete chloroplast genome sequence of Lithospermum erythrorhizon: insights into the phylogenetic relationship among Boraginaceae species and the maternal lineages of purple gromwells.</title>
        <authorList>
            <person name="Okada T."/>
            <person name="Watanabe K."/>
        </authorList>
    </citation>
    <scope>NUCLEOTIDE SEQUENCE [LARGE SCALE GENOMIC DNA]</scope>
</reference>
<keyword evidence="3" id="KW-1185">Reference proteome</keyword>
<gene>
    <name evidence="2" type="ORF">LIER_24726</name>
</gene>
<comment type="caution">
    <text evidence="2">The sequence shown here is derived from an EMBL/GenBank/DDBJ whole genome shotgun (WGS) entry which is preliminary data.</text>
</comment>
<name>A0AAV3R6G0_LITER</name>
<dbReference type="AlphaFoldDB" id="A0AAV3R6G0"/>
<evidence type="ECO:0000256" key="1">
    <source>
        <dbReference type="SAM" id="MobiDB-lite"/>
    </source>
</evidence>